<dbReference type="InterPro" id="IPR003583">
    <property type="entry name" value="Hlx-hairpin-Hlx_DNA-bd_motif"/>
</dbReference>
<comment type="caution">
    <text evidence="3">The sequence shown here is derived from an EMBL/GenBank/DDBJ whole genome shotgun (WGS) entry which is preliminary data.</text>
</comment>
<dbReference type="SMART" id="SM00278">
    <property type="entry name" value="HhH1"/>
    <property type="match status" value="2"/>
</dbReference>
<name>A0A974GW38_SEDHY</name>
<protein>
    <submittedName>
        <fullName evidence="3">ComEA family DNA-binding protein</fullName>
    </submittedName>
</protein>
<evidence type="ECO:0000256" key="1">
    <source>
        <dbReference type="SAM" id="Phobius"/>
    </source>
</evidence>
<dbReference type="Proteomes" id="UP000611629">
    <property type="component" value="Unassembled WGS sequence"/>
</dbReference>
<dbReference type="RefSeq" id="WP_179237728.1">
    <property type="nucleotide sequence ID" value="NZ_JACBNQ010000007.1"/>
</dbReference>
<evidence type="ECO:0000259" key="2">
    <source>
        <dbReference type="SMART" id="SM00278"/>
    </source>
</evidence>
<keyword evidence="1" id="KW-0472">Membrane</keyword>
<dbReference type="InterPro" id="IPR051675">
    <property type="entry name" value="Endo/Exo/Phosphatase_dom_1"/>
</dbReference>
<keyword evidence="3" id="KW-0238">DNA-binding</keyword>
<reference evidence="3" key="1">
    <citation type="submission" date="2020-07" db="EMBL/GenBank/DDBJ databases">
        <title>Genomic analysis of a strain of Sedimentibacter Hydroxybenzoicus DSM7310.</title>
        <authorList>
            <person name="Ma S."/>
        </authorList>
    </citation>
    <scope>NUCLEOTIDE SEQUENCE</scope>
    <source>
        <strain evidence="3">DSM 7310</strain>
    </source>
</reference>
<dbReference type="NCBIfam" id="TIGR00426">
    <property type="entry name" value="competence protein ComEA helix-hairpin-helix repeat region"/>
    <property type="match status" value="1"/>
</dbReference>
<dbReference type="GO" id="GO:0015627">
    <property type="term" value="C:type II protein secretion system complex"/>
    <property type="evidence" value="ECO:0007669"/>
    <property type="project" value="TreeGrafter"/>
</dbReference>
<dbReference type="AlphaFoldDB" id="A0A974GW38"/>
<feature type="domain" description="Helix-hairpin-helix DNA-binding motif class 1" evidence="2">
    <location>
        <begin position="134"/>
        <end position="153"/>
    </location>
</feature>
<proteinExistence type="predicted"/>
<evidence type="ECO:0000313" key="4">
    <source>
        <dbReference type="Proteomes" id="UP000611629"/>
    </source>
</evidence>
<dbReference type="Gene3D" id="1.10.150.310">
    <property type="entry name" value="Tex RuvX-like domain-like"/>
    <property type="match status" value="1"/>
</dbReference>
<gene>
    <name evidence="3" type="ORF">HZF24_07740</name>
</gene>
<keyword evidence="4" id="KW-1185">Reference proteome</keyword>
<dbReference type="InterPro" id="IPR004509">
    <property type="entry name" value="Competence_ComEA_HhH"/>
</dbReference>
<dbReference type="InterPro" id="IPR010994">
    <property type="entry name" value="RuvA_2-like"/>
</dbReference>
<keyword evidence="1" id="KW-0812">Transmembrane</keyword>
<organism evidence="3 4">
    <name type="scientific">Sedimentibacter hydroxybenzoicus DSM 7310</name>
    <dbReference type="NCBI Taxonomy" id="1123245"/>
    <lineage>
        <taxon>Bacteria</taxon>
        <taxon>Bacillati</taxon>
        <taxon>Bacillota</taxon>
        <taxon>Tissierellia</taxon>
        <taxon>Sedimentibacter</taxon>
    </lineage>
</organism>
<dbReference type="PANTHER" id="PTHR21180:SF32">
    <property type="entry name" value="ENDONUCLEASE_EXONUCLEASE_PHOSPHATASE FAMILY DOMAIN-CONTAINING PROTEIN 1"/>
    <property type="match status" value="1"/>
</dbReference>
<sequence length="188" mass="21128">MNNRIYTKGLAVVLIIALLIMAYLGIKLSSKEKNVVFNENIGKDNAEEEKTEWIFVDIDGAVNCPGVYELKDGCRVNDAIVMAGGLTDKAYTKNLNKARLLVDGEKIYVLNNDEINEVNSENSKLININTASKEMLKTIPGIGDAYAQRIIDYRDKKFFETIEEIKKIDGIGEKTFEKMKELITIGEQ</sequence>
<evidence type="ECO:0000313" key="3">
    <source>
        <dbReference type="EMBL" id="NYB74033.1"/>
    </source>
</evidence>
<dbReference type="GO" id="GO:0003677">
    <property type="term" value="F:DNA binding"/>
    <property type="evidence" value="ECO:0007669"/>
    <property type="project" value="UniProtKB-KW"/>
</dbReference>
<dbReference type="PANTHER" id="PTHR21180">
    <property type="entry name" value="ENDONUCLEASE/EXONUCLEASE/PHOSPHATASE FAMILY DOMAIN-CONTAINING PROTEIN 1"/>
    <property type="match status" value="1"/>
</dbReference>
<dbReference type="SUPFAM" id="SSF47781">
    <property type="entry name" value="RuvA domain 2-like"/>
    <property type="match status" value="1"/>
</dbReference>
<dbReference type="InterPro" id="IPR019554">
    <property type="entry name" value="Soluble_ligand-bd"/>
</dbReference>
<keyword evidence="1" id="KW-1133">Transmembrane helix</keyword>
<accession>A0A974GW38</accession>
<feature type="transmembrane region" description="Helical" evidence="1">
    <location>
        <begin position="6"/>
        <end position="26"/>
    </location>
</feature>
<dbReference type="GO" id="GO:0015628">
    <property type="term" value="P:protein secretion by the type II secretion system"/>
    <property type="evidence" value="ECO:0007669"/>
    <property type="project" value="TreeGrafter"/>
</dbReference>
<dbReference type="GO" id="GO:0006281">
    <property type="term" value="P:DNA repair"/>
    <property type="evidence" value="ECO:0007669"/>
    <property type="project" value="InterPro"/>
</dbReference>
<dbReference type="Pfam" id="PF10531">
    <property type="entry name" value="SLBB"/>
    <property type="match status" value="1"/>
</dbReference>
<feature type="domain" description="Helix-hairpin-helix DNA-binding motif class 1" evidence="2">
    <location>
        <begin position="163"/>
        <end position="182"/>
    </location>
</feature>
<dbReference type="EMBL" id="JACBNQ010000007">
    <property type="protein sequence ID" value="NYB74033.1"/>
    <property type="molecule type" value="Genomic_DNA"/>
</dbReference>
<dbReference type="Pfam" id="PF12836">
    <property type="entry name" value="HHH_3"/>
    <property type="match status" value="1"/>
</dbReference>
<dbReference type="Gene3D" id="3.10.560.10">
    <property type="entry name" value="Outer membrane lipoprotein wza domain like"/>
    <property type="match status" value="1"/>
</dbReference>